<dbReference type="PANTHER" id="PTHR12083">
    <property type="entry name" value="BIFUNCTIONAL POLYNUCLEOTIDE PHOSPHATASE/KINASE"/>
    <property type="match status" value="1"/>
</dbReference>
<dbReference type="Gene3D" id="3.40.50.1000">
    <property type="entry name" value="HAD superfamily/HAD-like"/>
    <property type="match status" value="1"/>
</dbReference>
<dbReference type="Gene3D" id="3.40.50.300">
    <property type="entry name" value="P-loop containing nucleotide triphosphate hydrolases"/>
    <property type="match status" value="1"/>
</dbReference>
<organism evidence="2 3">
    <name type="scientific">Schizopora paradoxa</name>
    <dbReference type="NCBI Taxonomy" id="27342"/>
    <lineage>
        <taxon>Eukaryota</taxon>
        <taxon>Fungi</taxon>
        <taxon>Dikarya</taxon>
        <taxon>Basidiomycota</taxon>
        <taxon>Agaricomycotina</taxon>
        <taxon>Agaricomycetes</taxon>
        <taxon>Hymenochaetales</taxon>
        <taxon>Schizoporaceae</taxon>
        <taxon>Schizopora</taxon>
    </lineage>
</organism>
<feature type="region of interest" description="Disordered" evidence="1">
    <location>
        <begin position="1"/>
        <end position="30"/>
    </location>
</feature>
<dbReference type="GO" id="GO:0046403">
    <property type="term" value="F:polynucleotide 3'-phosphatase activity"/>
    <property type="evidence" value="ECO:0007669"/>
    <property type="project" value="TreeGrafter"/>
</dbReference>
<dbReference type="NCBIfam" id="TIGR01664">
    <property type="entry name" value="DNA-3'-Pase"/>
    <property type="match status" value="1"/>
</dbReference>
<keyword evidence="3" id="KW-1185">Reference proteome</keyword>
<dbReference type="InterPro" id="IPR023214">
    <property type="entry name" value="HAD_sf"/>
</dbReference>
<dbReference type="STRING" id="27342.A0A0H2SPX5"/>
<dbReference type="InParanoid" id="A0A0H2SPX5"/>
<dbReference type="GO" id="GO:0006281">
    <property type="term" value="P:DNA repair"/>
    <property type="evidence" value="ECO:0007669"/>
    <property type="project" value="TreeGrafter"/>
</dbReference>
<evidence type="ECO:0000256" key="1">
    <source>
        <dbReference type="SAM" id="MobiDB-lite"/>
    </source>
</evidence>
<protein>
    <submittedName>
        <fullName evidence="2">PNK3P-domain-containing protein</fullName>
    </submittedName>
</protein>
<dbReference type="InterPro" id="IPR006551">
    <property type="entry name" value="Polynucleotide_phosphatase"/>
</dbReference>
<dbReference type="GO" id="GO:0046404">
    <property type="term" value="F:ATP-dependent polydeoxyribonucleotide 5'-hydroxyl-kinase activity"/>
    <property type="evidence" value="ECO:0007669"/>
    <property type="project" value="TreeGrafter"/>
</dbReference>
<dbReference type="Pfam" id="PF08645">
    <property type="entry name" value="PNK3P"/>
    <property type="match status" value="1"/>
</dbReference>
<dbReference type="Proteomes" id="UP000053477">
    <property type="component" value="Unassembled WGS sequence"/>
</dbReference>
<accession>A0A0H2SPX5</accession>
<gene>
    <name evidence="2" type="ORF">SCHPADRAFT_91107</name>
</gene>
<dbReference type="GO" id="GO:0003690">
    <property type="term" value="F:double-stranded DNA binding"/>
    <property type="evidence" value="ECO:0007669"/>
    <property type="project" value="TreeGrafter"/>
</dbReference>
<reference evidence="2 3" key="1">
    <citation type="submission" date="2015-04" db="EMBL/GenBank/DDBJ databases">
        <title>Complete genome sequence of Schizopora paradoxa KUC8140, a cosmopolitan wood degrader in East Asia.</title>
        <authorList>
            <consortium name="DOE Joint Genome Institute"/>
            <person name="Min B."/>
            <person name="Park H."/>
            <person name="Jang Y."/>
            <person name="Kim J.-J."/>
            <person name="Kim K.H."/>
            <person name="Pangilinan J."/>
            <person name="Lipzen A."/>
            <person name="Riley R."/>
            <person name="Grigoriev I.V."/>
            <person name="Spatafora J.W."/>
            <person name="Choi I.-G."/>
        </authorList>
    </citation>
    <scope>NUCLEOTIDE SEQUENCE [LARGE SCALE GENOMIC DNA]</scope>
    <source>
        <strain evidence="2 3">KUC8140</strain>
    </source>
</reference>
<dbReference type="InterPro" id="IPR013954">
    <property type="entry name" value="PNK3P"/>
</dbReference>
<dbReference type="AlphaFoldDB" id="A0A0H2SPX5"/>
<dbReference type="PANTHER" id="PTHR12083:SF9">
    <property type="entry name" value="BIFUNCTIONAL POLYNUCLEOTIDE PHOSPHATASE_KINASE"/>
    <property type="match status" value="1"/>
</dbReference>
<dbReference type="FunCoup" id="A0A0H2SPX5">
    <property type="interactions" value="154"/>
</dbReference>
<dbReference type="EMBL" id="KQ085889">
    <property type="protein sequence ID" value="KLO19121.1"/>
    <property type="molecule type" value="Genomic_DNA"/>
</dbReference>
<dbReference type="NCBIfam" id="TIGR01662">
    <property type="entry name" value="HAD-SF-IIIA"/>
    <property type="match status" value="1"/>
</dbReference>
<dbReference type="OrthoDB" id="19045at2759"/>
<dbReference type="SUPFAM" id="SSF56784">
    <property type="entry name" value="HAD-like"/>
    <property type="match status" value="1"/>
</dbReference>
<proteinExistence type="predicted"/>
<feature type="compositionally biased region" description="Polar residues" evidence="1">
    <location>
        <begin position="1"/>
        <end position="10"/>
    </location>
</feature>
<dbReference type="InterPro" id="IPR036412">
    <property type="entry name" value="HAD-like_sf"/>
</dbReference>
<dbReference type="InterPro" id="IPR027417">
    <property type="entry name" value="P-loop_NTPase"/>
</dbReference>
<dbReference type="InterPro" id="IPR006549">
    <property type="entry name" value="HAD-SF_hydro_IIIA"/>
</dbReference>
<name>A0A0H2SPX5_9AGAM</name>
<evidence type="ECO:0000313" key="3">
    <source>
        <dbReference type="Proteomes" id="UP000053477"/>
    </source>
</evidence>
<sequence>MQKGTSNPSLKSAGKKRALPDDGPVAGPSGTHANNFFPLFARPAKQAKSEHDTASAQAFRWIQPTPFLPGVRTTSCLYGVNKEPDLHPKIAIFDLDGTVIKSTFAKAKSKVLFEWWNKTVPVKLKELHEDGYAIVFISNQNLGDTRVKSWKTKFNAIAESLPDLPFRIFAATDKDIFRKPLPGMWYALESIYKSGDVSIDIDASFYVGDAAGRSGDFAGTDRKFASNAGLKFFTPEEYFLDLKSTPHSLKGFNASVLAMDGPTVLPSSTPIVPPKLQPCVPEIVLFVGYPSSGKTAFFKRHFEASAYEHIDESVLKTRSKYLPAIESSIKNGVSCVVETVDSSRGHRKLFLDLAQRLSCSIRCFAFQASFDLAWHNNIYRALGKPVLAAHRSRVYEPWEMRSLTPKSNFETYKATHEEPTLAEGFGEIKKVHWKFEGEEEERRLWNMWLQIDGK</sequence>
<evidence type="ECO:0000313" key="2">
    <source>
        <dbReference type="EMBL" id="KLO19121.1"/>
    </source>
</evidence>
<dbReference type="SUPFAM" id="SSF52540">
    <property type="entry name" value="P-loop containing nucleoside triphosphate hydrolases"/>
    <property type="match status" value="1"/>
</dbReference>